<proteinExistence type="predicted"/>
<gene>
    <name evidence="2" type="ORF">BKA67DRAFT_557596</name>
</gene>
<accession>A0A9P8UU75</accession>
<dbReference type="RefSeq" id="XP_045962518.1">
    <property type="nucleotide sequence ID" value="XM_046102272.1"/>
</dbReference>
<dbReference type="OrthoDB" id="10039976at2759"/>
<dbReference type="InterPro" id="IPR053144">
    <property type="entry name" value="Acetyltransferase_Butenolide"/>
</dbReference>
<dbReference type="AlphaFoldDB" id="A0A9P8UU75"/>
<dbReference type="EMBL" id="JAGPXC010000002">
    <property type="protein sequence ID" value="KAH6658284.1"/>
    <property type="molecule type" value="Genomic_DNA"/>
</dbReference>
<protein>
    <submittedName>
        <fullName evidence="2">Gcn5-related n-acetyltransferase</fullName>
    </submittedName>
</protein>
<dbReference type="CDD" id="cd04301">
    <property type="entry name" value="NAT_SF"/>
    <property type="match status" value="1"/>
</dbReference>
<dbReference type="GeneID" id="70131164"/>
<dbReference type="InterPro" id="IPR000182">
    <property type="entry name" value="GNAT_dom"/>
</dbReference>
<dbReference type="PROSITE" id="PS51186">
    <property type="entry name" value="GNAT"/>
    <property type="match status" value="1"/>
</dbReference>
<dbReference type="Gene3D" id="3.40.630.30">
    <property type="match status" value="1"/>
</dbReference>
<dbReference type="Proteomes" id="UP000758603">
    <property type="component" value="Unassembled WGS sequence"/>
</dbReference>
<dbReference type="Pfam" id="PF00583">
    <property type="entry name" value="Acetyltransf_1"/>
    <property type="match status" value="1"/>
</dbReference>
<keyword evidence="3" id="KW-1185">Reference proteome</keyword>
<evidence type="ECO:0000313" key="2">
    <source>
        <dbReference type="EMBL" id="KAH6658284.1"/>
    </source>
</evidence>
<evidence type="ECO:0000259" key="1">
    <source>
        <dbReference type="PROSITE" id="PS51186"/>
    </source>
</evidence>
<dbReference type="GO" id="GO:0016747">
    <property type="term" value="F:acyltransferase activity, transferring groups other than amino-acyl groups"/>
    <property type="evidence" value="ECO:0007669"/>
    <property type="project" value="InterPro"/>
</dbReference>
<dbReference type="PANTHER" id="PTHR43233">
    <property type="entry name" value="FAMILY N-ACETYLTRANSFERASE, PUTATIVE (AFU_ORTHOLOGUE AFUA_6G03350)-RELATED"/>
    <property type="match status" value="1"/>
</dbReference>
<comment type="caution">
    <text evidence="2">The sequence shown here is derived from an EMBL/GenBank/DDBJ whole genome shotgun (WGS) entry which is preliminary data.</text>
</comment>
<name>A0A9P8UU75_9PEZI</name>
<reference evidence="2" key="1">
    <citation type="journal article" date="2021" name="Nat. Commun.">
        <title>Genetic determinants of endophytism in the Arabidopsis root mycobiome.</title>
        <authorList>
            <person name="Mesny F."/>
            <person name="Miyauchi S."/>
            <person name="Thiergart T."/>
            <person name="Pickel B."/>
            <person name="Atanasova L."/>
            <person name="Karlsson M."/>
            <person name="Huettel B."/>
            <person name="Barry K.W."/>
            <person name="Haridas S."/>
            <person name="Chen C."/>
            <person name="Bauer D."/>
            <person name="Andreopoulos W."/>
            <person name="Pangilinan J."/>
            <person name="LaButti K."/>
            <person name="Riley R."/>
            <person name="Lipzen A."/>
            <person name="Clum A."/>
            <person name="Drula E."/>
            <person name="Henrissat B."/>
            <person name="Kohler A."/>
            <person name="Grigoriev I.V."/>
            <person name="Martin F.M."/>
            <person name="Hacquard S."/>
        </authorList>
    </citation>
    <scope>NUCLEOTIDE SEQUENCE</scope>
    <source>
        <strain evidence="2">MPI-SDFR-AT-0073</strain>
    </source>
</reference>
<sequence>MQSISAELRNRAWRKDDYLVSTDSKLIPLPTLHAAFASSTLYWAKELPDNVMRETLDNSLCFGLYRLAANSSGEHVERQSADQPPISSSTTTDSDLVGFARCVTDYTTFLYLTDVWVNPSSQGNGLGKWLIACVQEVIKDMPHLRRSMLFTGDWERSVPFYEKIMDMSVLETKRGKGLAIMEMKGKGHCNYDGSGSAYQ</sequence>
<organism evidence="2 3">
    <name type="scientific">Truncatella angustata</name>
    <dbReference type="NCBI Taxonomy" id="152316"/>
    <lineage>
        <taxon>Eukaryota</taxon>
        <taxon>Fungi</taxon>
        <taxon>Dikarya</taxon>
        <taxon>Ascomycota</taxon>
        <taxon>Pezizomycotina</taxon>
        <taxon>Sordariomycetes</taxon>
        <taxon>Xylariomycetidae</taxon>
        <taxon>Amphisphaeriales</taxon>
        <taxon>Sporocadaceae</taxon>
        <taxon>Truncatella</taxon>
    </lineage>
</organism>
<dbReference type="PANTHER" id="PTHR43233:SF1">
    <property type="entry name" value="FAMILY N-ACETYLTRANSFERASE, PUTATIVE (AFU_ORTHOLOGUE AFUA_6G03350)-RELATED"/>
    <property type="match status" value="1"/>
</dbReference>
<evidence type="ECO:0000313" key="3">
    <source>
        <dbReference type="Proteomes" id="UP000758603"/>
    </source>
</evidence>
<dbReference type="InterPro" id="IPR016181">
    <property type="entry name" value="Acyl_CoA_acyltransferase"/>
</dbReference>
<feature type="domain" description="N-acetyltransferase" evidence="1">
    <location>
        <begin position="49"/>
        <end position="199"/>
    </location>
</feature>
<dbReference type="SUPFAM" id="SSF55729">
    <property type="entry name" value="Acyl-CoA N-acyltransferases (Nat)"/>
    <property type="match status" value="1"/>
</dbReference>